<evidence type="ECO:0000313" key="10">
    <source>
        <dbReference type="Proteomes" id="UP000504724"/>
    </source>
</evidence>
<comment type="catalytic activity">
    <reaction evidence="5">
        <text>Exonucleolytic cleavage in either 5'- to 3'- or 3'- to 5'-direction to yield nucleoside 5'-phosphates.</text>
        <dbReference type="EC" id="3.1.11.6"/>
    </reaction>
</comment>
<dbReference type="GO" id="GO:0003676">
    <property type="term" value="F:nucleic acid binding"/>
    <property type="evidence" value="ECO:0007669"/>
    <property type="project" value="InterPro"/>
</dbReference>
<feature type="domain" description="OB-fold nucleic acid binding" evidence="7">
    <location>
        <begin position="98"/>
        <end position="203"/>
    </location>
</feature>
<dbReference type="InterPro" id="IPR003753">
    <property type="entry name" value="Exonuc_VII_L"/>
</dbReference>
<keyword evidence="3 5" id="KW-0378">Hydrolase</keyword>
<dbReference type="PANTHER" id="PTHR30008:SF0">
    <property type="entry name" value="EXODEOXYRIBONUCLEASE 7 LARGE SUBUNIT"/>
    <property type="match status" value="1"/>
</dbReference>
<dbReference type="KEGG" id="txa:HQN79_06220"/>
<sequence>MIYLNVPFAQKDQAKSLGARWDPIARKWYIPEELQEQKSQFAQWLTNEMAYTEPTAKTQQPLHKQEPAQQNAFFEQAALSAHQHSVADHNTEVQKGQTLSQFLNRIQQVIWQNFAGGHWIVAEVGSINERRGHQYLELNETDANGRSIANARAVIWKSQAAYLLQKFQQETQMQLCAGQKLLMLCEVQFHSQYGLSLVIQEIDSSFSLGELEQKVRDIRQKLVSEGVYGNNKKLVLSNDFFRIAVIAPPNAAGLGDFQADADKLSRFKLCHFDYFYSSFQGEQVEKEFARAFAEFTQRHQNESYDALVIIRGGGAKLDLHQLNEYSLAKQITEMPIPVLTGIGHERDNTILDEVAHSRFDTPSKVIHYIWQQIQSQAMSAQQNWLRIQRVSQQEIIRLERQSEALWQQVKQQSQYKLNHWKQVTLIPFTRIEQLAQNQISQEKQMLSWLIQQVKQNGEQQVERQKQRLFTLEKEINQQAYSRIRSSKQQMQDWMAMILNAGPKVQIERGFAVISDQEGKTIVSKQQALKQDKLAIQFKDGNITVSVDKNQN</sequence>
<comment type="similarity">
    <text evidence="5">Belongs to the XseA family.</text>
</comment>
<dbReference type="GO" id="GO:0008855">
    <property type="term" value="F:exodeoxyribonuclease VII activity"/>
    <property type="evidence" value="ECO:0007669"/>
    <property type="project" value="UniProtKB-UniRule"/>
</dbReference>
<dbReference type="RefSeq" id="WP_173285082.1">
    <property type="nucleotide sequence ID" value="NZ_CP054020.1"/>
</dbReference>
<dbReference type="EMBL" id="CP054020">
    <property type="protein sequence ID" value="QKI89183.1"/>
    <property type="molecule type" value="Genomic_DNA"/>
</dbReference>
<evidence type="ECO:0000256" key="5">
    <source>
        <dbReference type="RuleBase" id="RU004355"/>
    </source>
</evidence>
<evidence type="ECO:0000256" key="1">
    <source>
        <dbReference type="ARBA" id="ARBA00022490"/>
    </source>
</evidence>
<feature type="domain" description="DUF5710" evidence="8">
    <location>
        <begin position="1"/>
        <end position="45"/>
    </location>
</feature>
<evidence type="ECO:0000256" key="4">
    <source>
        <dbReference type="ARBA" id="ARBA00022839"/>
    </source>
</evidence>
<feature type="domain" description="Exonuclease VII large subunit C-terminal" evidence="6">
    <location>
        <begin position="231"/>
        <end position="544"/>
    </location>
</feature>
<reference evidence="9 10" key="1">
    <citation type="submission" date="2020-05" db="EMBL/GenBank/DDBJ databases">
        <title>Thiomicrorhabdus sediminis sp.nov. and Thiomicrorhabdus xiamenensis sp.nov., novel sulfur-oxidizing bacteria isolated from coastal sediment.</title>
        <authorList>
            <person name="Liu X."/>
        </authorList>
    </citation>
    <scope>NUCLEOTIDE SEQUENCE [LARGE SCALE GENOMIC DNA]</scope>
    <source>
        <strain evidence="9 10">G2</strain>
    </source>
</reference>
<dbReference type="CDD" id="cd04489">
    <property type="entry name" value="ExoVII_LU_OBF"/>
    <property type="match status" value="1"/>
</dbReference>
<name>A0A7D4SSA7_9GAMM</name>
<dbReference type="AlphaFoldDB" id="A0A7D4SSA7"/>
<dbReference type="InterPro" id="IPR025824">
    <property type="entry name" value="OB-fold_nuc-bd_dom"/>
</dbReference>
<dbReference type="InterPro" id="IPR043764">
    <property type="entry name" value="DUF5710"/>
</dbReference>
<evidence type="ECO:0000259" key="6">
    <source>
        <dbReference type="Pfam" id="PF02601"/>
    </source>
</evidence>
<gene>
    <name evidence="9" type="ORF">HQN79_06220</name>
</gene>
<keyword evidence="10" id="KW-1185">Reference proteome</keyword>
<proteinExistence type="inferred from homology"/>
<dbReference type="Pfam" id="PF13742">
    <property type="entry name" value="tRNA_anti_2"/>
    <property type="match status" value="1"/>
</dbReference>
<evidence type="ECO:0000259" key="7">
    <source>
        <dbReference type="Pfam" id="PF13742"/>
    </source>
</evidence>
<dbReference type="InterPro" id="IPR020579">
    <property type="entry name" value="Exonuc_VII_lsu_C"/>
</dbReference>
<dbReference type="GO" id="GO:0009318">
    <property type="term" value="C:exodeoxyribonuclease VII complex"/>
    <property type="evidence" value="ECO:0007669"/>
    <property type="project" value="UniProtKB-UniRule"/>
</dbReference>
<dbReference type="GO" id="GO:0005737">
    <property type="term" value="C:cytoplasm"/>
    <property type="evidence" value="ECO:0007669"/>
    <property type="project" value="UniProtKB-SubCell"/>
</dbReference>
<evidence type="ECO:0000259" key="8">
    <source>
        <dbReference type="Pfam" id="PF18974"/>
    </source>
</evidence>
<accession>A0A7D4SSA7</accession>
<evidence type="ECO:0000256" key="2">
    <source>
        <dbReference type="ARBA" id="ARBA00022722"/>
    </source>
</evidence>
<keyword evidence="2 5" id="KW-0540">Nuclease</keyword>
<dbReference type="EC" id="3.1.11.6" evidence="5"/>
<keyword evidence="1" id="KW-0963">Cytoplasm</keyword>
<keyword evidence="4 5" id="KW-0269">Exonuclease</keyword>
<dbReference type="GO" id="GO:0006308">
    <property type="term" value="P:DNA catabolic process"/>
    <property type="evidence" value="ECO:0007669"/>
    <property type="project" value="UniProtKB-UniRule"/>
</dbReference>
<evidence type="ECO:0000313" key="9">
    <source>
        <dbReference type="EMBL" id="QKI89183.1"/>
    </source>
</evidence>
<evidence type="ECO:0000256" key="3">
    <source>
        <dbReference type="ARBA" id="ARBA00022801"/>
    </source>
</evidence>
<comment type="subcellular location">
    <subcellularLocation>
        <location evidence="5">Cytoplasm</location>
    </subcellularLocation>
</comment>
<dbReference type="Proteomes" id="UP000504724">
    <property type="component" value="Chromosome"/>
</dbReference>
<protein>
    <recommendedName>
        <fullName evidence="5">Exodeoxyribonuclease 7 large subunit</fullName>
        <ecNumber evidence="5">3.1.11.6</ecNumber>
    </recommendedName>
</protein>
<dbReference type="NCBIfam" id="TIGR00237">
    <property type="entry name" value="xseA"/>
    <property type="match status" value="1"/>
</dbReference>
<dbReference type="Pfam" id="PF18974">
    <property type="entry name" value="DUF5710"/>
    <property type="match status" value="1"/>
</dbReference>
<organism evidence="9 10">
    <name type="scientific">Thiomicrorhabdus xiamenensis</name>
    <dbReference type="NCBI Taxonomy" id="2739063"/>
    <lineage>
        <taxon>Bacteria</taxon>
        <taxon>Pseudomonadati</taxon>
        <taxon>Pseudomonadota</taxon>
        <taxon>Gammaproteobacteria</taxon>
        <taxon>Thiotrichales</taxon>
        <taxon>Piscirickettsiaceae</taxon>
        <taxon>Thiomicrorhabdus</taxon>
    </lineage>
</organism>
<dbReference type="Pfam" id="PF02601">
    <property type="entry name" value="Exonuc_VII_L"/>
    <property type="match status" value="1"/>
</dbReference>
<dbReference type="PANTHER" id="PTHR30008">
    <property type="entry name" value="EXODEOXYRIBONUCLEASE 7 LARGE SUBUNIT"/>
    <property type="match status" value="1"/>
</dbReference>